<organism evidence="1">
    <name type="scientific">Anguilla anguilla</name>
    <name type="common">European freshwater eel</name>
    <name type="synonym">Muraena anguilla</name>
    <dbReference type="NCBI Taxonomy" id="7936"/>
    <lineage>
        <taxon>Eukaryota</taxon>
        <taxon>Metazoa</taxon>
        <taxon>Chordata</taxon>
        <taxon>Craniata</taxon>
        <taxon>Vertebrata</taxon>
        <taxon>Euteleostomi</taxon>
        <taxon>Actinopterygii</taxon>
        <taxon>Neopterygii</taxon>
        <taxon>Teleostei</taxon>
        <taxon>Anguilliformes</taxon>
        <taxon>Anguillidae</taxon>
        <taxon>Anguilla</taxon>
    </lineage>
</organism>
<reference evidence="1" key="2">
    <citation type="journal article" date="2015" name="Fish Shellfish Immunol.">
        <title>Early steps in the European eel (Anguilla anguilla)-Vibrio vulnificus interaction in the gills: Role of the RtxA13 toxin.</title>
        <authorList>
            <person name="Callol A."/>
            <person name="Pajuelo D."/>
            <person name="Ebbesson L."/>
            <person name="Teles M."/>
            <person name="MacKenzie S."/>
            <person name="Amaro C."/>
        </authorList>
    </citation>
    <scope>NUCLEOTIDE SEQUENCE</scope>
</reference>
<accession>A0A0E9WZ65</accession>
<sequence length="61" mass="6786">MFLCFSRCMGAVSLKYELNLKDSCRVKNVRQNGAVLYAVSHDGESCVWLFVTGKPADIRSA</sequence>
<proteinExistence type="predicted"/>
<evidence type="ECO:0000313" key="1">
    <source>
        <dbReference type="EMBL" id="JAH95757.1"/>
    </source>
</evidence>
<dbReference type="AlphaFoldDB" id="A0A0E9WZ65"/>
<name>A0A0E9WZ65_ANGAN</name>
<dbReference type="EMBL" id="GBXM01012820">
    <property type="protein sequence ID" value="JAH95757.1"/>
    <property type="molecule type" value="Transcribed_RNA"/>
</dbReference>
<reference evidence="1" key="1">
    <citation type="submission" date="2014-11" db="EMBL/GenBank/DDBJ databases">
        <authorList>
            <person name="Amaro Gonzalez C."/>
        </authorList>
    </citation>
    <scope>NUCLEOTIDE SEQUENCE</scope>
</reference>
<protein>
    <submittedName>
        <fullName evidence="1">Uncharacterized protein</fullName>
    </submittedName>
</protein>